<keyword evidence="1" id="KW-0808">Transferase</keyword>
<organism evidence="1 2">
    <name type="scientific">Methylophilus methylotrophus</name>
    <name type="common">Bacterium W3A1</name>
    <dbReference type="NCBI Taxonomy" id="17"/>
    <lineage>
        <taxon>Bacteria</taxon>
        <taxon>Pseudomonadati</taxon>
        <taxon>Pseudomonadota</taxon>
        <taxon>Betaproteobacteria</taxon>
        <taxon>Nitrosomonadales</taxon>
        <taxon>Methylophilaceae</taxon>
        <taxon>Methylophilus</taxon>
    </lineage>
</organism>
<accession>A0A5C7WHQ7</accession>
<feature type="non-terminal residue" evidence="1">
    <location>
        <position position="1"/>
    </location>
</feature>
<dbReference type="Proteomes" id="UP000321374">
    <property type="component" value="Unassembled WGS sequence"/>
</dbReference>
<name>A0A5C7WHQ7_METME</name>
<evidence type="ECO:0000313" key="2">
    <source>
        <dbReference type="Proteomes" id="UP000321374"/>
    </source>
</evidence>
<dbReference type="Gene3D" id="3.40.50.2000">
    <property type="entry name" value="Glycogen Phosphorylase B"/>
    <property type="match status" value="1"/>
</dbReference>
<evidence type="ECO:0000313" key="1">
    <source>
        <dbReference type="EMBL" id="TXI37277.1"/>
    </source>
</evidence>
<dbReference type="SUPFAM" id="SSF53756">
    <property type="entry name" value="UDP-Glycosyltransferase/glycogen phosphorylase"/>
    <property type="match status" value="1"/>
</dbReference>
<sequence>PRDYKTLPNYLKSFDVAILPNMLNEYTKSMFPMKFFEYLAAGLPVVATQLHAIREYTHVAAICASNQEFIQAIENALAGKVASLESRLEVAKEKTYERRTARMLEIIGQ</sequence>
<dbReference type="Pfam" id="PF13692">
    <property type="entry name" value="Glyco_trans_1_4"/>
    <property type="match status" value="1"/>
</dbReference>
<reference evidence="1 2" key="1">
    <citation type="submission" date="2018-09" db="EMBL/GenBank/DDBJ databases">
        <title>Metagenome Assembled Genomes from an Advanced Water Purification Facility.</title>
        <authorList>
            <person name="Stamps B.W."/>
            <person name="Spear J.R."/>
        </authorList>
    </citation>
    <scope>NUCLEOTIDE SEQUENCE [LARGE SCALE GENOMIC DNA]</scope>
    <source>
        <strain evidence="1">Bin_42_2</strain>
    </source>
</reference>
<gene>
    <name evidence="1" type="ORF">E6Q51_03645</name>
</gene>
<dbReference type="GO" id="GO:0016740">
    <property type="term" value="F:transferase activity"/>
    <property type="evidence" value="ECO:0007669"/>
    <property type="project" value="UniProtKB-KW"/>
</dbReference>
<dbReference type="AlphaFoldDB" id="A0A5C7WHQ7"/>
<protein>
    <submittedName>
        <fullName evidence="1">Glycosyltransferase</fullName>
    </submittedName>
</protein>
<comment type="caution">
    <text evidence="1">The sequence shown here is derived from an EMBL/GenBank/DDBJ whole genome shotgun (WGS) entry which is preliminary data.</text>
</comment>
<dbReference type="EMBL" id="SSGG01000061">
    <property type="protein sequence ID" value="TXI37277.1"/>
    <property type="molecule type" value="Genomic_DNA"/>
</dbReference>
<proteinExistence type="predicted"/>